<feature type="region of interest" description="Disordered" evidence="1">
    <location>
        <begin position="284"/>
        <end position="335"/>
    </location>
</feature>
<protein>
    <submittedName>
        <fullName evidence="2">Uncharacterized protein</fullName>
    </submittedName>
</protein>
<evidence type="ECO:0000313" key="3">
    <source>
        <dbReference type="Proteomes" id="UP000073492"/>
    </source>
</evidence>
<evidence type="ECO:0000313" key="2">
    <source>
        <dbReference type="EMBL" id="KXT11842.1"/>
    </source>
</evidence>
<sequence>MPRAGRGEPLAKTGGAYKWTDDEYGTLHVLEVEYPNLSESELERLWHQLFQQHKLKGRNYNASKLHETWAYRHYDGRSSKWVRIARPNQKPNVGDATQHNAQEQVWFRNLRQSIRVAASALTPPIILPSPTAQVDAGTMCRCNSCQGTVQRRNGKRGDVNAPATNKGKARGVSAVKDGVSGAGIGKAKAWSGKGRSIKQQGDEQYDGPGPASRGSGSTRKRSIASARRATYAEFDDGEEEEENDDEGGSEVEEVEETADADEDGGYGEDDARVHRAMARATAHLTLASGQGSQVNTTEGPSTGTTAPDANGSEAVSRPTGPSSLRMSSRKASGHEPVVKQPTFKMADIEQARSSLRMVHCRYLFVEENKLRLQEGNVFVQQDSEVYRYGGQVMTIAPPTQQAGPFMVCDTKRCIGCKRSANKNIPSPTEGLPFVHLRQCIRDAISGRLLFSPQDICEYEPASPDQPLDLGNAVLVCPGLGPRVYRVVVCDIAGCPYCSQREADGAPL</sequence>
<dbReference type="Proteomes" id="UP000073492">
    <property type="component" value="Unassembled WGS sequence"/>
</dbReference>
<feature type="compositionally biased region" description="Polar residues" evidence="1">
    <location>
        <begin position="319"/>
        <end position="330"/>
    </location>
</feature>
<comment type="caution">
    <text evidence="2">The sequence shown here is derived from an EMBL/GenBank/DDBJ whole genome shotgun (WGS) entry which is preliminary data.</text>
</comment>
<feature type="compositionally biased region" description="Acidic residues" evidence="1">
    <location>
        <begin position="233"/>
        <end position="268"/>
    </location>
</feature>
<organism evidence="2 3">
    <name type="scientific">Pseudocercospora musae</name>
    <dbReference type="NCBI Taxonomy" id="113226"/>
    <lineage>
        <taxon>Eukaryota</taxon>
        <taxon>Fungi</taxon>
        <taxon>Dikarya</taxon>
        <taxon>Ascomycota</taxon>
        <taxon>Pezizomycotina</taxon>
        <taxon>Dothideomycetes</taxon>
        <taxon>Dothideomycetidae</taxon>
        <taxon>Mycosphaerellales</taxon>
        <taxon>Mycosphaerellaceae</taxon>
        <taxon>Pseudocercospora</taxon>
    </lineage>
</organism>
<name>A0A139IB87_9PEZI</name>
<accession>A0A139IB87</accession>
<dbReference type="OrthoDB" id="3650518at2759"/>
<reference evidence="2 3" key="1">
    <citation type="submission" date="2015-07" db="EMBL/GenBank/DDBJ databases">
        <title>Comparative genomics of the Sigatoka disease complex on banana suggests a link between parallel evolutionary changes in Pseudocercospora fijiensis and Pseudocercospora eumusae and increased virulence on the banana host.</title>
        <authorList>
            <person name="Chang T.-C."/>
            <person name="Salvucci A."/>
            <person name="Crous P.W."/>
            <person name="Stergiopoulos I."/>
        </authorList>
    </citation>
    <scope>NUCLEOTIDE SEQUENCE [LARGE SCALE GENOMIC DNA]</scope>
    <source>
        <strain evidence="2 3">CBS 116634</strain>
    </source>
</reference>
<evidence type="ECO:0000256" key="1">
    <source>
        <dbReference type="SAM" id="MobiDB-lite"/>
    </source>
</evidence>
<keyword evidence="3" id="KW-1185">Reference proteome</keyword>
<feature type="compositionally biased region" description="Polar residues" evidence="1">
    <location>
        <begin position="287"/>
        <end position="307"/>
    </location>
</feature>
<feature type="region of interest" description="Disordered" evidence="1">
    <location>
        <begin position="148"/>
        <end position="268"/>
    </location>
</feature>
<gene>
    <name evidence="2" type="ORF">AC579_4288</name>
</gene>
<dbReference type="EMBL" id="LFZO01000178">
    <property type="protein sequence ID" value="KXT11842.1"/>
    <property type="molecule type" value="Genomic_DNA"/>
</dbReference>
<proteinExistence type="predicted"/>
<dbReference type="AlphaFoldDB" id="A0A139IB87"/>